<sequence>MEGPIMNDYISATRKSFVSNDNDGNMIEKNFIEIKGTFLLKIHDNAFKGNDGENVFEHINSFLEVVELLKGSFYTLKENPNGLTKRVK</sequence>
<protein>
    <submittedName>
        <fullName evidence="1">Uncharacterized protein</fullName>
    </submittedName>
</protein>
<organism evidence="1 2">
    <name type="scientific">Tanacetum coccineum</name>
    <dbReference type="NCBI Taxonomy" id="301880"/>
    <lineage>
        <taxon>Eukaryota</taxon>
        <taxon>Viridiplantae</taxon>
        <taxon>Streptophyta</taxon>
        <taxon>Embryophyta</taxon>
        <taxon>Tracheophyta</taxon>
        <taxon>Spermatophyta</taxon>
        <taxon>Magnoliopsida</taxon>
        <taxon>eudicotyledons</taxon>
        <taxon>Gunneridae</taxon>
        <taxon>Pentapetalae</taxon>
        <taxon>asterids</taxon>
        <taxon>campanulids</taxon>
        <taxon>Asterales</taxon>
        <taxon>Asteraceae</taxon>
        <taxon>Asteroideae</taxon>
        <taxon>Anthemideae</taxon>
        <taxon>Anthemidinae</taxon>
        <taxon>Tanacetum</taxon>
    </lineage>
</organism>
<name>A0ABQ4YG26_9ASTR</name>
<dbReference type="Proteomes" id="UP001151760">
    <property type="component" value="Unassembled WGS sequence"/>
</dbReference>
<reference evidence="1" key="1">
    <citation type="journal article" date="2022" name="Int. J. Mol. Sci.">
        <title>Draft Genome of Tanacetum Coccineum: Genomic Comparison of Closely Related Tanacetum-Family Plants.</title>
        <authorList>
            <person name="Yamashiro T."/>
            <person name="Shiraishi A."/>
            <person name="Nakayama K."/>
            <person name="Satake H."/>
        </authorList>
    </citation>
    <scope>NUCLEOTIDE SEQUENCE</scope>
</reference>
<evidence type="ECO:0000313" key="1">
    <source>
        <dbReference type="EMBL" id="GJS76744.1"/>
    </source>
</evidence>
<accession>A0ABQ4YG26</accession>
<proteinExistence type="predicted"/>
<gene>
    <name evidence="1" type="ORF">Tco_0726625</name>
</gene>
<comment type="caution">
    <text evidence="1">The sequence shown here is derived from an EMBL/GenBank/DDBJ whole genome shotgun (WGS) entry which is preliminary data.</text>
</comment>
<keyword evidence="2" id="KW-1185">Reference proteome</keyword>
<reference evidence="1" key="2">
    <citation type="submission" date="2022-01" db="EMBL/GenBank/DDBJ databases">
        <authorList>
            <person name="Yamashiro T."/>
            <person name="Shiraishi A."/>
            <person name="Satake H."/>
            <person name="Nakayama K."/>
        </authorList>
    </citation>
    <scope>NUCLEOTIDE SEQUENCE</scope>
</reference>
<dbReference type="EMBL" id="BQNB010010398">
    <property type="protein sequence ID" value="GJS76744.1"/>
    <property type="molecule type" value="Genomic_DNA"/>
</dbReference>
<evidence type="ECO:0000313" key="2">
    <source>
        <dbReference type="Proteomes" id="UP001151760"/>
    </source>
</evidence>